<evidence type="ECO:0000313" key="3">
    <source>
        <dbReference type="EMBL" id="AMD92237.1"/>
    </source>
</evidence>
<dbReference type="KEGG" id="doa:AXF15_03330"/>
<dbReference type="GO" id="GO:0016020">
    <property type="term" value="C:membrane"/>
    <property type="evidence" value="ECO:0007669"/>
    <property type="project" value="GOC"/>
</dbReference>
<feature type="domain" description="Lipid A biosynthesis N-terminal" evidence="2">
    <location>
        <begin position="12"/>
        <end position="83"/>
    </location>
</feature>
<dbReference type="EMBL" id="CP014230">
    <property type="protein sequence ID" value="AMD92237.1"/>
    <property type="molecule type" value="Genomic_DNA"/>
</dbReference>
<name>A0A0X8JNV1_9BACT</name>
<dbReference type="Pfam" id="PF07578">
    <property type="entry name" value="LAB_N"/>
    <property type="match status" value="1"/>
</dbReference>
<dbReference type="AlphaFoldDB" id="A0A0X8JNV1"/>
<dbReference type="InterPro" id="IPR011499">
    <property type="entry name" value="Lipid_A_biosynth_N"/>
</dbReference>
<gene>
    <name evidence="3" type="ORF">AXF15_03330</name>
</gene>
<keyword evidence="3" id="KW-0012">Acyltransferase</keyword>
<reference evidence="4" key="1">
    <citation type="submission" date="2016-02" db="EMBL/GenBank/DDBJ databases">
        <authorList>
            <person name="Holder M.E."/>
            <person name="Ajami N.J."/>
            <person name="Petrosino J.F."/>
        </authorList>
    </citation>
    <scope>NUCLEOTIDE SEQUENCE [LARGE SCALE GENOMIC DNA]</scope>
    <source>
        <strain evidence="4">DSM 12838</strain>
    </source>
</reference>
<dbReference type="GO" id="GO:0008915">
    <property type="term" value="F:lipid-A-disaccharide synthase activity"/>
    <property type="evidence" value="ECO:0007669"/>
    <property type="project" value="InterPro"/>
</dbReference>
<accession>A0A0X8JNV1</accession>
<dbReference type="STRING" id="888061.AXF15_03330"/>
<feature type="transmembrane region" description="Helical" evidence="1">
    <location>
        <begin position="6"/>
        <end position="26"/>
    </location>
</feature>
<evidence type="ECO:0000259" key="2">
    <source>
        <dbReference type="SMART" id="SM01259"/>
    </source>
</evidence>
<dbReference type="RefSeq" id="WP_066603318.1">
    <property type="nucleotide sequence ID" value="NZ_CP014230.1"/>
</dbReference>
<keyword evidence="3" id="KW-0808">Transferase</keyword>
<dbReference type="SMART" id="SM01259">
    <property type="entry name" value="LAB_N"/>
    <property type="match status" value="1"/>
</dbReference>
<keyword evidence="1" id="KW-0812">Transmembrane</keyword>
<dbReference type="Gene3D" id="1.20.1280.290">
    <property type="match status" value="1"/>
</dbReference>
<keyword evidence="1" id="KW-0472">Membrane</keyword>
<evidence type="ECO:0000256" key="1">
    <source>
        <dbReference type="SAM" id="Phobius"/>
    </source>
</evidence>
<proteinExistence type="predicted"/>
<keyword evidence="4" id="KW-1185">Reference proteome</keyword>
<feature type="transmembrane region" description="Helical" evidence="1">
    <location>
        <begin position="38"/>
        <end position="58"/>
    </location>
</feature>
<organism evidence="3 4">
    <name type="scientific">Desulfomicrobium orale DSM 12838</name>
    <dbReference type="NCBI Taxonomy" id="888061"/>
    <lineage>
        <taxon>Bacteria</taxon>
        <taxon>Pseudomonadati</taxon>
        <taxon>Thermodesulfobacteriota</taxon>
        <taxon>Desulfovibrionia</taxon>
        <taxon>Desulfovibrionales</taxon>
        <taxon>Desulfomicrobiaceae</taxon>
        <taxon>Desulfomicrobium</taxon>
    </lineage>
</organism>
<dbReference type="GO" id="GO:0009245">
    <property type="term" value="P:lipid A biosynthetic process"/>
    <property type="evidence" value="ECO:0007669"/>
    <property type="project" value="InterPro"/>
</dbReference>
<protein>
    <submittedName>
        <fullName evidence="3">Lipid A biosynthesis acyltransferase</fullName>
    </submittedName>
</protein>
<keyword evidence="1" id="KW-1133">Transmembrane helix</keyword>
<sequence length="95" mass="11315">MNFSAEWWLLAIGFLGQGFFFMRFFWQWIVSEKEKKSVIPIAFWYFSLLGSLFLLIYAVLRRDIVFMVGQSTGFIIYTRNLYLIHKEKSRLQSAG</sequence>
<evidence type="ECO:0000313" key="4">
    <source>
        <dbReference type="Proteomes" id="UP000063964"/>
    </source>
</evidence>
<dbReference type="Proteomes" id="UP000063964">
    <property type="component" value="Chromosome"/>
</dbReference>
<dbReference type="GO" id="GO:0016746">
    <property type="term" value="F:acyltransferase activity"/>
    <property type="evidence" value="ECO:0007669"/>
    <property type="project" value="UniProtKB-KW"/>
</dbReference>
<dbReference type="OrthoDB" id="9793186at2"/>